<evidence type="ECO:0000256" key="1">
    <source>
        <dbReference type="ARBA" id="ARBA00005564"/>
    </source>
</evidence>
<dbReference type="PANTHER" id="PTHR30344:SF1">
    <property type="entry name" value="6-PHOSPHOGLUCONOLACTONASE"/>
    <property type="match status" value="1"/>
</dbReference>
<sequence length="336" mass="35649">MFAVYVSNAESGDISVLHLDPAQRTLKPVQTVDVGGEVMPLALSPKRDRLYAARRSEPREAPSFAIDARTGELSKLGAGPLPHSMAYISTDSTGRYLFSASYGGNLVAVNAIDDNGVVQATLQVLPTGPNAHAILPAPCNHFVLSTSLGGKVVNQFRFDSATGQLTPNAPPSMTPHEGASPRHFVFSRDSRFVYLLNELDATIDVLAYDAFAGTLSAVQNIGTLPSGFSGEPWAADLHLTPDGRFLYSSERRSNTLAGFRVDAANGTLSLVGHTPTEAQPRGFNITPDGQFLIASGQRSQRLRLYAIDSESGNLAPIGDAPAGRGANWVESIMLGA</sequence>
<comment type="caution">
    <text evidence="3">The sequence shown here is derived from an EMBL/GenBank/DDBJ whole genome shotgun (WGS) entry which is preliminary data.</text>
</comment>
<dbReference type="Gene3D" id="2.130.10.10">
    <property type="entry name" value="YVTN repeat-like/Quinoprotein amine dehydrogenase"/>
    <property type="match status" value="1"/>
</dbReference>
<dbReference type="InterPro" id="IPR050282">
    <property type="entry name" value="Cycloisomerase_2"/>
</dbReference>
<keyword evidence="4" id="KW-1185">Reference proteome</keyword>
<dbReference type="Pfam" id="PF10282">
    <property type="entry name" value="Lactonase"/>
    <property type="match status" value="1"/>
</dbReference>
<evidence type="ECO:0000313" key="4">
    <source>
        <dbReference type="Proteomes" id="UP001363010"/>
    </source>
</evidence>
<accession>A0ABU8W5G3</accession>
<dbReference type="PANTHER" id="PTHR30344">
    <property type="entry name" value="6-PHOSPHOGLUCONOLACTONASE-RELATED"/>
    <property type="match status" value="1"/>
</dbReference>
<keyword evidence="2" id="KW-0313">Glucose metabolism</keyword>
<reference evidence="3 4" key="1">
    <citation type="submission" date="2024-03" db="EMBL/GenBank/DDBJ databases">
        <title>Novel species of the genus Variovorax.</title>
        <authorList>
            <person name="Liu Q."/>
            <person name="Xin Y.-H."/>
        </authorList>
    </citation>
    <scope>NUCLEOTIDE SEQUENCE [LARGE SCALE GENOMIC DNA]</scope>
    <source>
        <strain evidence="3 4">KACC 18501</strain>
    </source>
</reference>
<protein>
    <submittedName>
        <fullName evidence="3">Beta-propeller fold lactonase family protein</fullName>
    </submittedName>
</protein>
<dbReference type="EMBL" id="JBBKZV010000020">
    <property type="protein sequence ID" value="MEJ8825287.1"/>
    <property type="molecule type" value="Genomic_DNA"/>
</dbReference>
<dbReference type="InterPro" id="IPR019405">
    <property type="entry name" value="Lactonase_7-beta_prop"/>
</dbReference>
<keyword evidence="2" id="KW-0119">Carbohydrate metabolism</keyword>
<organism evidence="3 4">
    <name type="scientific">Variovorax humicola</name>
    <dbReference type="NCBI Taxonomy" id="1769758"/>
    <lineage>
        <taxon>Bacteria</taxon>
        <taxon>Pseudomonadati</taxon>
        <taxon>Pseudomonadota</taxon>
        <taxon>Betaproteobacteria</taxon>
        <taxon>Burkholderiales</taxon>
        <taxon>Comamonadaceae</taxon>
        <taxon>Variovorax</taxon>
    </lineage>
</organism>
<dbReference type="Proteomes" id="UP001363010">
    <property type="component" value="Unassembled WGS sequence"/>
</dbReference>
<name>A0ABU8W5G3_9BURK</name>
<dbReference type="RefSeq" id="WP_340366313.1">
    <property type="nucleotide sequence ID" value="NZ_JBBKZV010000020.1"/>
</dbReference>
<dbReference type="InterPro" id="IPR011045">
    <property type="entry name" value="N2O_reductase_N"/>
</dbReference>
<dbReference type="SUPFAM" id="SSF50974">
    <property type="entry name" value="Nitrous oxide reductase, N-terminal domain"/>
    <property type="match status" value="2"/>
</dbReference>
<evidence type="ECO:0000313" key="3">
    <source>
        <dbReference type="EMBL" id="MEJ8825287.1"/>
    </source>
</evidence>
<evidence type="ECO:0000256" key="2">
    <source>
        <dbReference type="ARBA" id="ARBA00022526"/>
    </source>
</evidence>
<comment type="similarity">
    <text evidence="1">Belongs to the cycloisomerase 2 family.</text>
</comment>
<dbReference type="InterPro" id="IPR015943">
    <property type="entry name" value="WD40/YVTN_repeat-like_dom_sf"/>
</dbReference>
<gene>
    <name evidence="3" type="ORF">WKW80_25210</name>
</gene>
<proteinExistence type="inferred from homology"/>